<dbReference type="Proteomes" id="UP000528457">
    <property type="component" value="Unassembled WGS sequence"/>
</dbReference>
<gene>
    <name evidence="3" type="ORF">HNR48_000764</name>
</gene>
<name>A0A7X0MUD2_9GAMM</name>
<protein>
    <submittedName>
        <fullName evidence="3">Mandelamide amidase</fullName>
        <ecNumber evidence="3">3.5.1.86</ecNumber>
    </submittedName>
</protein>
<dbReference type="EMBL" id="JACHHT010000001">
    <property type="protein sequence ID" value="MBB6520486.1"/>
    <property type="molecule type" value="Genomic_DNA"/>
</dbReference>
<feature type="domain" description="Amidase" evidence="2">
    <location>
        <begin position="34"/>
        <end position="459"/>
    </location>
</feature>
<evidence type="ECO:0000259" key="2">
    <source>
        <dbReference type="Pfam" id="PF01425"/>
    </source>
</evidence>
<evidence type="ECO:0000256" key="1">
    <source>
        <dbReference type="SAM" id="MobiDB-lite"/>
    </source>
</evidence>
<dbReference type="SUPFAM" id="SSF75304">
    <property type="entry name" value="Amidase signature (AS) enzymes"/>
    <property type="match status" value="1"/>
</dbReference>
<dbReference type="RefSeq" id="WP_166851076.1">
    <property type="nucleotide sequence ID" value="NZ_JAAONY010000001.1"/>
</dbReference>
<feature type="region of interest" description="Disordered" evidence="1">
    <location>
        <begin position="394"/>
        <end position="417"/>
    </location>
</feature>
<dbReference type="PANTHER" id="PTHR11895">
    <property type="entry name" value="TRANSAMIDASE"/>
    <property type="match status" value="1"/>
</dbReference>
<feature type="compositionally biased region" description="Polar residues" evidence="1">
    <location>
        <begin position="395"/>
        <end position="405"/>
    </location>
</feature>
<dbReference type="NCBIfam" id="NF005688">
    <property type="entry name" value="PRK07488.1"/>
    <property type="match status" value="1"/>
</dbReference>
<dbReference type="InterPro" id="IPR036928">
    <property type="entry name" value="AS_sf"/>
</dbReference>
<keyword evidence="3" id="KW-0378">Hydrolase</keyword>
<dbReference type="AlphaFoldDB" id="A0A7X0MUD2"/>
<dbReference type="Gene3D" id="3.90.1300.10">
    <property type="entry name" value="Amidase signature (AS) domain"/>
    <property type="match status" value="1"/>
</dbReference>
<dbReference type="InterPro" id="IPR023631">
    <property type="entry name" value="Amidase_dom"/>
</dbReference>
<dbReference type="PANTHER" id="PTHR11895:SF151">
    <property type="entry name" value="GLUTAMYL-TRNA(GLN) AMIDOTRANSFERASE SUBUNIT A"/>
    <property type="match status" value="1"/>
</dbReference>
<dbReference type="Pfam" id="PF01425">
    <property type="entry name" value="Amidase"/>
    <property type="match status" value="1"/>
</dbReference>
<evidence type="ECO:0000313" key="4">
    <source>
        <dbReference type="Proteomes" id="UP000528457"/>
    </source>
</evidence>
<dbReference type="EC" id="3.5.1.86" evidence="3"/>
<sequence length="474" mass="50111">MKKRVPALLFTLMLGACEAMKEPQALHEAERVIAEAKRQQLLNAMVFIDEKKLKRDARALDQMSSRAREALPLAGMALVIKDNIHVAGMPNTAGTPGLKDFVPQQDAEVVKRLREAGALIVGKSNLHELAYGITSNNHFTGPVQNPAKAGYFAGGSSGGTAAAVAAGIVGAGLGTDTGGSTRIPAALTGIVGFRPSMGRYPNEGMTMISQTRDTAGPMAIDVATVAKLDAVLAGEKQGELQAPLATTIRLGVARDYFYQNLEPAVAKGIETALSLLAQSGVELFELSAAELTGLNHRVSFPVVLYETTQLLPAYLQANDIAVSAAELTEAIQSPDVKAVLRDAFAGAISETQYQEAMRIHRPALQAYYQRLFEEHQLDALVFPTTGLTARPIKGSEQTVSATPSGSGPDLPTFPSYIQNTDPASNVGSPAISLPIGRSAQGLPMGLELDGPTGSDRKLLAIAARVEDILKELNH</sequence>
<reference evidence="3 4" key="1">
    <citation type="submission" date="2020-08" db="EMBL/GenBank/DDBJ databases">
        <title>Genomic Encyclopedia of Type Strains, Phase IV (KMG-IV): sequencing the most valuable type-strain genomes for metagenomic binning, comparative biology and taxonomic classification.</title>
        <authorList>
            <person name="Goeker M."/>
        </authorList>
    </citation>
    <scope>NUCLEOTIDE SEQUENCE [LARGE SCALE GENOMIC DNA]</scope>
    <source>
        <strain evidence="3 4">DSM 22368</strain>
    </source>
</reference>
<dbReference type="GO" id="GO:0050537">
    <property type="term" value="F:mandelamide amidase activity"/>
    <property type="evidence" value="ECO:0007669"/>
    <property type="project" value="UniProtKB-EC"/>
</dbReference>
<dbReference type="PROSITE" id="PS51257">
    <property type="entry name" value="PROKAR_LIPOPROTEIN"/>
    <property type="match status" value="1"/>
</dbReference>
<evidence type="ECO:0000313" key="3">
    <source>
        <dbReference type="EMBL" id="MBB6520486.1"/>
    </source>
</evidence>
<organism evidence="3 4">
    <name type="scientific">Pseudoteredinibacter isoporae</name>
    <dbReference type="NCBI Taxonomy" id="570281"/>
    <lineage>
        <taxon>Bacteria</taxon>
        <taxon>Pseudomonadati</taxon>
        <taxon>Pseudomonadota</taxon>
        <taxon>Gammaproteobacteria</taxon>
        <taxon>Cellvibrionales</taxon>
        <taxon>Cellvibrionaceae</taxon>
        <taxon>Pseudoteredinibacter</taxon>
    </lineage>
</organism>
<dbReference type="InterPro" id="IPR000120">
    <property type="entry name" value="Amidase"/>
</dbReference>
<accession>A0A7X0MUD2</accession>
<comment type="caution">
    <text evidence="3">The sequence shown here is derived from an EMBL/GenBank/DDBJ whole genome shotgun (WGS) entry which is preliminary data.</text>
</comment>
<proteinExistence type="predicted"/>
<keyword evidence="4" id="KW-1185">Reference proteome</keyword>
<dbReference type="InParanoid" id="A0A7X0MUD2"/>